<dbReference type="OrthoDB" id="9796962at2"/>
<dbReference type="InterPro" id="IPR058248">
    <property type="entry name" value="Lxx211020-like"/>
</dbReference>
<evidence type="ECO:0000256" key="1">
    <source>
        <dbReference type="SAM" id="MobiDB-lite"/>
    </source>
</evidence>
<reference evidence="3" key="1">
    <citation type="journal article" date="2014" name="Int. J. Syst. Evol. Microbiol.">
        <title>Complete genome sequence of Corynebacterium casei LMG S-19264T (=DSM 44701T), isolated from a smear-ripened cheese.</title>
        <authorList>
            <consortium name="US DOE Joint Genome Institute (JGI-PGF)"/>
            <person name="Walter F."/>
            <person name="Albersmeier A."/>
            <person name="Kalinowski J."/>
            <person name="Ruckert C."/>
        </authorList>
    </citation>
    <scope>NUCLEOTIDE SEQUENCE</scope>
    <source>
        <strain evidence="3">CGMCC 1.15034</strain>
    </source>
</reference>
<dbReference type="AlphaFoldDB" id="A0A410VFS6"/>
<reference evidence="3" key="3">
    <citation type="submission" date="2022-12" db="EMBL/GenBank/DDBJ databases">
        <authorList>
            <person name="Sun Q."/>
            <person name="Zhou Y."/>
        </authorList>
    </citation>
    <scope>NUCLEOTIDE SEQUENCE</scope>
    <source>
        <strain evidence="3">CGMCC 1.15034</strain>
    </source>
</reference>
<dbReference type="Gene3D" id="2.60.40.1890">
    <property type="entry name" value="PCu(A)C copper chaperone"/>
    <property type="match status" value="1"/>
</dbReference>
<dbReference type="EMBL" id="CP030057">
    <property type="protein sequence ID" value="QOZ63570.1"/>
    <property type="molecule type" value="Genomic_DNA"/>
</dbReference>
<evidence type="ECO:0000313" key="6">
    <source>
        <dbReference type="Proteomes" id="UP000625079"/>
    </source>
</evidence>
<dbReference type="EMBL" id="BMHC01000026">
    <property type="protein sequence ID" value="GGI32803.1"/>
    <property type="molecule type" value="Genomic_DNA"/>
</dbReference>
<gene>
    <name evidence="3" type="ORF">GCM10010987_71240</name>
    <name evidence="4" type="ORF">XH86_04570</name>
</gene>
<dbReference type="PANTHER" id="PTHR36302:SF1">
    <property type="entry name" value="COPPER CHAPERONE PCU(A)C"/>
    <property type="match status" value="1"/>
</dbReference>
<feature type="region of interest" description="Disordered" evidence="1">
    <location>
        <begin position="160"/>
        <end position="180"/>
    </location>
</feature>
<dbReference type="Proteomes" id="UP000625079">
    <property type="component" value="Unassembled WGS sequence"/>
</dbReference>
<dbReference type="RefSeq" id="WP_128963816.1">
    <property type="nucleotide sequence ID" value="NZ_BMHC01000026.1"/>
</dbReference>
<proteinExistence type="predicted"/>
<organism evidence="3 6">
    <name type="scientific">Bradyrhizobium guangdongense</name>
    <dbReference type="NCBI Taxonomy" id="1325090"/>
    <lineage>
        <taxon>Bacteria</taxon>
        <taxon>Pseudomonadati</taxon>
        <taxon>Pseudomonadota</taxon>
        <taxon>Alphaproteobacteria</taxon>
        <taxon>Hyphomicrobiales</taxon>
        <taxon>Nitrobacteraceae</taxon>
        <taxon>Bradyrhizobium</taxon>
    </lineage>
</organism>
<dbReference type="Pfam" id="PF04314">
    <property type="entry name" value="PCuAC"/>
    <property type="match status" value="1"/>
</dbReference>
<keyword evidence="5" id="KW-1185">Reference proteome</keyword>
<evidence type="ECO:0000313" key="3">
    <source>
        <dbReference type="EMBL" id="GGI32803.1"/>
    </source>
</evidence>
<keyword evidence="2" id="KW-0732">Signal</keyword>
<dbReference type="Proteomes" id="UP000593880">
    <property type="component" value="Chromosome"/>
</dbReference>
<dbReference type="InterPro" id="IPR036182">
    <property type="entry name" value="PCuAC_sf"/>
</dbReference>
<dbReference type="PANTHER" id="PTHR36302">
    <property type="entry name" value="BLR7088 PROTEIN"/>
    <property type="match status" value="1"/>
</dbReference>
<name>A0A410VFS6_9BRAD</name>
<dbReference type="SUPFAM" id="SSF110087">
    <property type="entry name" value="DR1885-like metal-binding protein"/>
    <property type="match status" value="1"/>
</dbReference>
<evidence type="ECO:0000313" key="5">
    <source>
        <dbReference type="Proteomes" id="UP000593880"/>
    </source>
</evidence>
<evidence type="ECO:0000313" key="4">
    <source>
        <dbReference type="EMBL" id="QOZ63570.1"/>
    </source>
</evidence>
<accession>A0A410VFS6</accession>
<evidence type="ECO:0008006" key="7">
    <source>
        <dbReference type="Google" id="ProtNLM"/>
    </source>
</evidence>
<evidence type="ECO:0000256" key="2">
    <source>
        <dbReference type="SAM" id="SignalP"/>
    </source>
</evidence>
<protein>
    <recommendedName>
        <fullName evidence="7">Copper chaperone PCu(A)C</fullName>
    </recommendedName>
</protein>
<feature type="signal peptide" evidence="2">
    <location>
        <begin position="1"/>
        <end position="26"/>
    </location>
</feature>
<feature type="chain" id="PRO_5044601397" description="Copper chaperone PCu(A)C" evidence="2">
    <location>
        <begin position="27"/>
        <end position="288"/>
    </location>
</feature>
<reference evidence="4 5" key="2">
    <citation type="submission" date="2018-06" db="EMBL/GenBank/DDBJ databases">
        <title>Comparative genomics of rhizobia nodulating Arachis hypogaea in China.</title>
        <authorList>
            <person name="Li Y."/>
        </authorList>
    </citation>
    <scope>NUCLEOTIDE SEQUENCE [LARGE SCALE GENOMIC DNA]</scope>
    <source>
        <strain evidence="4 5">CCBAU 51658</strain>
    </source>
</reference>
<sequence>MFEKFGSFALVLAAVLAFVGSAPGLADHADIVVSQAWSRATPKGAKVASGYLTIENHGTAPDRLLSASSPAAATVEIHQMTLQDGIMTMRQLEQGLMIPPGEVVTLAPGGSHIMFISLAAPFEEGQRIPVTLNFQRSGAIETTFDVGSVGAKGPRLQIASTETSAPTLPPTPQKTSASPEADEPFFTHICGTRVMADVTVTPGRTGPVEVLVQLYDGDERPLSVDALSVTLANPDKAIAPVTASATRIAADKWRVSMTTAASGKWSLALGIDMKKDDRIDIAAPILIE</sequence>
<dbReference type="InterPro" id="IPR007410">
    <property type="entry name" value="LpqE-like"/>
</dbReference>